<accession>A0A540KIZ1</accession>
<evidence type="ECO:0000313" key="2">
    <source>
        <dbReference type="Proteomes" id="UP000315295"/>
    </source>
</evidence>
<dbReference type="AlphaFoldDB" id="A0A540KIZ1"/>
<evidence type="ECO:0000313" key="1">
    <source>
        <dbReference type="EMBL" id="TQD74188.1"/>
    </source>
</evidence>
<proteinExistence type="predicted"/>
<gene>
    <name evidence="1" type="ORF">C1H46_040253</name>
</gene>
<keyword evidence="2" id="KW-1185">Reference proteome</keyword>
<name>A0A540KIZ1_MALBA</name>
<comment type="caution">
    <text evidence="1">The sequence shown here is derived from an EMBL/GenBank/DDBJ whole genome shotgun (WGS) entry which is preliminary data.</text>
</comment>
<sequence length="121" mass="13788">MQRKSARGIGKKLALTVFKQAPIVICQFPARTQKINLVIIHFYDDKRRNCTKHEEFDISESYNILTGEILISTRLQSLDLSGFIGNEICGPPLNKNFSANRMVLRIVEQDGGGYRLLDFEN</sequence>
<dbReference type="EMBL" id="VIEB01001209">
    <property type="protein sequence ID" value="TQD74188.1"/>
    <property type="molecule type" value="Genomic_DNA"/>
</dbReference>
<dbReference type="Proteomes" id="UP000315295">
    <property type="component" value="Unassembled WGS sequence"/>
</dbReference>
<reference evidence="1 2" key="1">
    <citation type="journal article" date="2019" name="G3 (Bethesda)">
        <title>Sequencing of a Wild Apple (Malus baccata) Genome Unravels the Differences Between Cultivated and Wild Apple Species Regarding Disease Resistance and Cold Tolerance.</title>
        <authorList>
            <person name="Chen X."/>
        </authorList>
    </citation>
    <scope>NUCLEOTIDE SEQUENCE [LARGE SCALE GENOMIC DNA]</scope>
    <source>
        <strain evidence="2">cv. Shandingzi</strain>
        <tissue evidence="1">Leaves</tissue>
    </source>
</reference>
<protein>
    <submittedName>
        <fullName evidence="1">Uncharacterized protein</fullName>
    </submittedName>
</protein>
<organism evidence="1 2">
    <name type="scientific">Malus baccata</name>
    <name type="common">Siberian crab apple</name>
    <name type="synonym">Pyrus baccata</name>
    <dbReference type="NCBI Taxonomy" id="106549"/>
    <lineage>
        <taxon>Eukaryota</taxon>
        <taxon>Viridiplantae</taxon>
        <taxon>Streptophyta</taxon>
        <taxon>Embryophyta</taxon>
        <taxon>Tracheophyta</taxon>
        <taxon>Spermatophyta</taxon>
        <taxon>Magnoliopsida</taxon>
        <taxon>eudicotyledons</taxon>
        <taxon>Gunneridae</taxon>
        <taxon>Pentapetalae</taxon>
        <taxon>rosids</taxon>
        <taxon>fabids</taxon>
        <taxon>Rosales</taxon>
        <taxon>Rosaceae</taxon>
        <taxon>Amygdaloideae</taxon>
        <taxon>Maleae</taxon>
        <taxon>Malus</taxon>
    </lineage>
</organism>